<dbReference type="Pfam" id="PF08242">
    <property type="entry name" value="Methyltransf_12"/>
    <property type="match status" value="1"/>
</dbReference>
<dbReference type="InterPro" id="IPR009081">
    <property type="entry name" value="PP-bd_ACP"/>
</dbReference>
<dbReference type="FunFam" id="3.40.50.980:FF:000001">
    <property type="entry name" value="Non-ribosomal peptide synthetase"/>
    <property type="match status" value="3"/>
</dbReference>
<keyword evidence="9" id="KW-1185">Reference proteome</keyword>
<dbReference type="Pfam" id="PF00501">
    <property type="entry name" value="AMP-binding"/>
    <property type="match status" value="3"/>
</dbReference>
<keyword evidence="3" id="KW-0596">Phosphopantetheine</keyword>
<keyword evidence="5" id="KW-0677">Repeat</keyword>
<dbReference type="SUPFAM" id="SSF53335">
    <property type="entry name" value="S-adenosyl-L-methionine-dependent methyltransferases"/>
    <property type="match status" value="1"/>
</dbReference>
<feature type="region of interest" description="Disordered" evidence="6">
    <location>
        <begin position="3014"/>
        <end position="3036"/>
    </location>
</feature>
<dbReference type="Gene3D" id="1.10.1200.10">
    <property type="entry name" value="ACP-like"/>
    <property type="match status" value="3"/>
</dbReference>
<dbReference type="Gene3D" id="3.40.50.980">
    <property type="match status" value="4"/>
</dbReference>
<dbReference type="InterPro" id="IPR006162">
    <property type="entry name" value="Ppantetheine_attach_site"/>
</dbReference>
<dbReference type="Gene3D" id="2.30.38.10">
    <property type="entry name" value="Luciferase, Domain 3"/>
    <property type="match status" value="2"/>
</dbReference>
<dbReference type="GO" id="GO:0017000">
    <property type="term" value="P:antibiotic biosynthetic process"/>
    <property type="evidence" value="ECO:0007669"/>
    <property type="project" value="UniProtKB-ARBA"/>
</dbReference>
<dbReference type="PANTHER" id="PTHR45527:SF1">
    <property type="entry name" value="FATTY ACID SYNTHASE"/>
    <property type="match status" value="1"/>
</dbReference>
<dbReference type="PROSITE" id="PS00455">
    <property type="entry name" value="AMP_BINDING"/>
    <property type="match status" value="3"/>
</dbReference>
<feature type="domain" description="Carrier" evidence="7">
    <location>
        <begin position="1964"/>
        <end position="2039"/>
    </location>
</feature>
<evidence type="ECO:0000313" key="9">
    <source>
        <dbReference type="Proteomes" id="UP000286746"/>
    </source>
</evidence>
<dbReference type="SUPFAM" id="SSF47336">
    <property type="entry name" value="ACP-like"/>
    <property type="match status" value="3"/>
</dbReference>
<dbReference type="Gene3D" id="3.30.559.10">
    <property type="entry name" value="Chloramphenicol acetyltransferase-like domain"/>
    <property type="match status" value="3"/>
</dbReference>
<dbReference type="InterPro" id="IPR020806">
    <property type="entry name" value="PKS_PP-bd"/>
</dbReference>
<evidence type="ECO:0000256" key="2">
    <source>
        <dbReference type="ARBA" id="ARBA00006432"/>
    </source>
</evidence>
<dbReference type="SMART" id="SM00823">
    <property type="entry name" value="PKS_PP"/>
    <property type="match status" value="3"/>
</dbReference>
<evidence type="ECO:0000256" key="3">
    <source>
        <dbReference type="ARBA" id="ARBA00022450"/>
    </source>
</evidence>
<gene>
    <name evidence="8" type="ORF">GKJPGBOP_02689</name>
</gene>
<dbReference type="FunFam" id="2.30.38.10:FF:000001">
    <property type="entry name" value="Non-ribosomal peptide synthetase PvdI"/>
    <property type="match status" value="3"/>
</dbReference>
<dbReference type="EMBL" id="BHZD01000001">
    <property type="protein sequence ID" value="GCD43013.1"/>
    <property type="molecule type" value="Genomic_DNA"/>
</dbReference>
<dbReference type="InterPro" id="IPR000873">
    <property type="entry name" value="AMP-dep_synth/lig_dom"/>
</dbReference>
<dbReference type="CDD" id="cd12117">
    <property type="entry name" value="A_NRPS_Srf_like"/>
    <property type="match status" value="1"/>
</dbReference>
<dbReference type="Pfam" id="PF00550">
    <property type="entry name" value="PP-binding"/>
    <property type="match status" value="3"/>
</dbReference>
<dbReference type="FunFam" id="3.30.300.30:FF:000010">
    <property type="entry name" value="Enterobactin synthetase component F"/>
    <property type="match status" value="2"/>
</dbReference>
<dbReference type="GO" id="GO:0043041">
    <property type="term" value="P:amino acid activation for nonribosomal peptide biosynthetic process"/>
    <property type="evidence" value="ECO:0007669"/>
    <property type="project" value="TreeGrafter"/>
</dbReference>
<comment type="caution">
    <text evidence="8">The sequence shown here is derived from an EMBL/GenBank/DDBJ whole genome shotgun (WGS) entry which is preliminary data.</text>
</comment>
<comment type="cofactor">
    <cofactor evidence="1">
        <name>pantetheine 4'-phosphate</name>
        <dbReference type="ChEBI" id="CHEBI:47942"/>
    </cofactor>
</comment>
<dbReference type="SUPFAM" id="SSF52777">
    <property type="entry name" value="CoA-dependent acyltransferases"/>
    <property type="match status" value="6"/>
</dbReference>
<dbReference type="GO" id="GO:0003824">
    <property type="term" value="F:catalytic activity"/>
    <property type="evidence" value="ECO:0007669"/>
    <property type="project" value="InterPro"/>
</dbReference>
<protein>
    <submittedName>
        <fullName evidence="8">Non-ribosomal peptide synthetase</fullName>
    </submittedName>
</protein>
<dbReference type="InterPro" id="IPR020845">
    <property type="entry name" value="AMP-binding_CS"/>
</dbReference>
<dbReference type="PANTHER" id="PTHR45527">
    <property type="entry name" value="NONRIBOSOMAL PEPTIDE SYNTHETASE"/>
    <property type="match status" value="1"/>
</dbReference>
<evidence type="ECO:0000256" key="4">
    <source>
        <dbReference type="ARBA" id="ARBA00022553"/>
    </source>
</evidence>
<dbReference type="CDD" id="cd02440">
    <property type="entry name" value="AdoMet_MTases"/>
    <property type="match status" value="1"/>
</dbReference>
<dbReference type="PROSITE" id="PS50075">
    <property type="entry name" value="CARRIER"/>
    <property type="match status" value="3"/>
</dbReference>
<dbReference type="NCBIfam" id="TIGR01733">
    <property type="entry name" value="AA-adenyl-dom"/>
    <property type="match status" value="3"/>
</dbReference>
<dbReference type="PROSITE" id="PS00012">
    <property type="entry name" value="PHOSPHOPANTETHEINE"/>
    <property type="match status" value="2"/>
</dbReference>
<accession>A0A401W107</accession>
<dbReference type="RefSeq" id="WP_125054248.1">
    <property type="nucleotide sequence ID" value="NZ_BHZD01000001.1"/>
</dbReference>
<feature type="compositionally biased region" description="Basic and acidic residues" evidence="6">
    <location>
        <begin position="3015"/>
        <end position="3030"/>
    </location>
</feature>
<evidence type="ECO:0000313" key="8">
    <source>
        <dbReference type="EMBL" id="GCD43013.1"/>
    </source>
</evidence>
<dbReference type="GO" id="GO:0005829">
    <property type="term" value="C:cytosol"/>
    <property type="evidence" value="ECO:0007669"/>
    <property type="project" value="TreeGrafter"/>
</dbReference>
<dbReference type="InterPro" id="IPR045851">
    <property type="entry name" value="AMP-bd_C_sf"/>
</dbReference>
<dbReference type="InterPro" id="IPR042099">
    <property type="entry name" value="ANL_N_sf"/>
</dbReference>
<name>A0A401W107_STREY</name>
<dbReference type="NCBIfam" id="NF003417">
    <property type="entry name" value="PRK04813.1"/>
    <property type="match status" value="4"/>
</dbReference>
<dbReference type="Gene3D" id="3.40.50.12780">
    <property type="entry name" value="N-terminal domain of ligase-like"/>
    <property type="match status" value="1"/>
</dbReference>
<dbReference type="InterPro" id="IPR013217">
    <property type="entry name" value="Methyltransf_12"/>
</dbReference>
<reference evidence="8 9" key="1">
    <citation type="submission" date="2018-11" db="EMBL/GenBank/DDBJ databases">
        <title>Whole genome sequence of Streptomyces paromomycinus NBRC 15454(T).</title>
        <authorList>
            <person name="Komaki H."/>
            <person name="Tamura T."/>
        </authorList>
    </citation>
    <scope>NUCLEOTIDE SEQUENCE [LARGE SCALE GENOMIC DNA]</scope>
    <source>
        <strain evidence="8 9">NBRC 15454</strain>
    </source>
</reference>
<dbReference type="InterPro" id="IPR025110">
    <property type="entry name" value="AMP-bd_C"/>
</dbReference>
<dbReference type="Proteomes" id="UP000286746">
    <property type="component" value="Unassembled WGS sequence"/>
</dbReference>
<dbReference type="Gene3D" id="3.40.50.150">
    <property type="entry name" value="Vaccinia Virus protein VP39"/>
    <property type="match status" value="1"/>
</dbReference>
<dbReference type="CDD" id="cd17652">
    <property type="entry name" value="A_NRPS_CmdD_like"/>
    <property type="match status" value="1"/>
</dbReference>
<feature type="domain" description="Carrier" evidence="7">
    <location>
        <begin position="916"/>
        <end position="991"/>
    </location>
</feature>
<proteinExistence type="inferred from homology"/>
<dbReference type="GO" id="GO:0072330">
    <property type="term" value="P:monocarboxylic acid biosynthetic process"/>
    <property type="evidence" value="ECO:0007669"/>
    <property type="project" value="UniProtKB-ARBA"/>
</dbReference>
<dbReference type="FunFam" id="1.10.1200.10:FF:000016">
    <property type="entry name" value="Non-ribosomal peptide synthase"/>
    <property type="match status" value="3"/>
</dbReference>
<evidence type="ECO:0000259" key="7">
    <source>
        <dbReference type="PROSITE" id="PS50075"/>
    </source>
</evidence>
<evidence type="ECO:0000256" key="6">
    <source>
        <dbReference type="SAM" id="MobiDB-lite"/>
    </source>
</evidence>
<evidence type="ECO:0000256" key="1">
    <source>
        <dbReference type="ARBA" id="ARBA00001957"/>
    </source>
</evidence>
<dbReference type="GO" id="GO:0031177">
    <property type="term" value="F:phosphopantetheine binding"/>
    <property type="evidence" value="ECO:0007669"/>
    <property type="project" value="InterPro"/>
</dbReference>
<evidence type="ECO:0000256" key="5">
    <source>
        <dbReference type="ARBA" id="ARBA00022737"/>
    </source>
</evidence>
<feature type="domain" description="Carrier" evidence="7">
    <location>
        <begin position="3034"/>
        <end position="3109"/>
    </location>
</feature>
<dbReference type="Gene3D" id="3.30.300.30">
    <property type="match status" value="4"/>
</dbReference>
<dbReference type="GO" id="GO:0009403">
    <property type="term" value="P:toxin biosynthetic process"/>
    <property type="evidence" value="ECO:0007669"/>
    <property type="project" value="UniProtKB-ARBA"/>
</dbReference>
<dbReference type="InterPro" id="IPR036736">
    <property type="entry name" value="ACP-like_sf"/>
</dbReference>
<dbReference type="Pfam" id="PF00668">
    <property type="entry name" value="Condensation"/>
    <property type="match status" value="3"/>
</dbReference>
<dbReference type="CDD" id="cd19540">
    <property type="entry name" value="LCL_NRPS-like"/>
    <property type="match status" value="3"/>
</dbReference>
<dbReference type="FunFam" id="3.40.50.12780:FF:000012">
    <property type="entry name" value="Non-ribosomal peptide synthetase"/>
    <property type="match status" value="3"/>
</dbReference>
<dbReference type="InterPro" id="IPR029063">
    <property type="entry name" value="SAM-dependent_MTases_sf"/>
</dbReference>
<sequence length="3565" mass="382112">MNDMTQAAGSVSAEPFPELFARQTARTPDATALVFEGTTLTYRELDARANRLARWLTGQGVGPETRVALVLPRSVELAVALLAVLKAGGAYVPVDPEYPQARRAYILDDAAPVLVLDEEALPRDLSGHPATDPGVRLTPAHAAYLIYTSGSTGTPKGVVVPHAGLAGLAAAQAERFAVTGESRVLQFASPSFDASVAEFCVAWLTGAALVMAPAARLLPGAGLAGLVAEQRVTHATLPPSVLAALPPDTTLPQITALAVAGEACPPDVAERWSAGRRLVNAYGPTETTVCASVSAPLSGRVVPALGTPVADVRLYVLDAALRPVPDGGTGELYVTGSGLARGYLGRSGLTAERFVACPFGAAGARMYRTGDVVRRRADGELEFVGRADDQVKVRGHRVEPGEVEQVLGAHPAVGQAVVTAREDRPGDVRLVGYVVPADGPAPDAGADAHQVGEWQEMHDLVYADEAKAQDDEPPFGEDFGGWNSSYDGTPIPVAEMRDWRAETVRRILALKPRRVLEMGVGSGLLLSQVAPACEAYWGADFSAPAVERLRRQVAAVPELAGKVELSCRPADVTEGLPTGYFDTIVINSVTQYFPNAAYFLRVLRNAVDLLAPGGRVFVGDLRNRRLLRLFRTAVELHRAAADTEPDALGAVIDQSVRLEKELLVDPDFFAALPAELPDVTDTALQLKGTRHHNELTRHRYDAVLHKRPARTVSFADAPSLVWGRDVTDETTLEQALRDRPGQRLRLTGVPNPRLAGEAAAEAAVTAGLPVAEARSRLAATGTTAGAEPEQLTGLGARLGLWAAATWAPDSPEGHYDLLFAPQDDLASAAPVGLCRPAGDLTGPLAGHTTDPGAALTTAALVTDLHRHLRDRLPAHLVPSALVALDTLPLTPNGKVDRAALPAPDPAHLGDGTGGRAPRTPREGVLCELYADILGLPQVGIDDNFFTLGGHSLLATRLIGRIRTALDVDLPITAVFEAPTVAALAGHVDAAASGSRPALRPVPRPDVLPLSYAQRRLWFLHRLEGPSATYNVPTALHLSGALDHDALRAALGDLLTRHESLRTVFHETAGGTPHQVVLGTDDLAGLPSVLSVVRTGPDDVRRLLREATRHTFDIAAELPLRATLFQTGPDAHVLLLLLHHIAGDGWSSAPLSRDLAAAYDARRQGRAPQWAPLPVQYADYTLWQRDFLGDPQDPASVQARELDYWTRQLTGLPEEIALPYDRPRPRRATYRGDALDLELSAALHADLHALARDTGTSLFMIVQAGLAALLTRLGAGTDIPLGSPVAGRTDQALDDLVGFFVNTLVLRTDTSGNPTFRDLLRRVRDTDLAAWSHQDLPFEQLVEALNPVRSAGRQPLFQVVAAVQNAPEGGFDRLGVRTRTELVSTGTAKYDLFLSLWERQGPQGEPRGLDGFVEFSTDLFDRSTVAALADRLVRVLETAVATPDVPLAHLDVLTTEEHERLRRHASAARPAVRHSTLPGLFAEQAARTPDATALVFEDISLTYRELNARANRLAHWLTGQGVGPEALVAVVLPRSAELAVALLAVLKAGGAYVPVDPDYPAERRAFVLADTAPALVLDAAALRRDLSDLSAYPDTDPVTGLRPAHPAYVIHTSGSTGTPKGVVVSHTGLAALAAAQAERFAVTGESRVLQFASPSFDASVSEMCVTWLAGAALVMAPGERLLPGAGLEDLLAERRVTHATLPPSVLAALPPKETLPGVVSLVVAGEACPADLVERWSPGRRMVNAYGPTEATVCATVGEPLSGRTLPALGAPIGDVRLFVLDALLRPVPDGGAGELYLAGSGLARGYLGRPSLTAERFVACPFGPAGARMYRTGDLVRRRTDGELEFVGRVDDQVKVRGHRIEPGEVEQALGAHPAVRQAAVAARADRTGDLRLTGYVVPAEDAARQTLAADLRRDLLARLPAYLVPSVITVLDALPLTPNGKVDRRALPAPDPARTGADAGARAPRSPQEEILCELYADLLGVPDVGIDDDFFALGGHSLLATRLVSRVRAVLGVELPIAALFEAPTVEALVERLGLSTARTRGALRTVPRPEVLPLSYAQRRLWFQYRLEGPSPTYNIPLMLRIDGPVDEDALRAALGDLLARHESLRTVFCETGGTPQQVVLDPATDPDAFDILTVTEDVPGDPEAFRALLKEGARHRFDLTADLPLHVQLFRVGPDENVLLLLLHHVAGDGWSMAPLSRDVATAYDARRAGRAPQWTPLPVQYADYTLWQRDFLGDPEDPDSVYGRQIAYWREQLKGLPEEIALPFDRPRPQRASFRGDSITWEIQARLHQRLHALAGETGTSLYMVLQAGLATLFTRLGAGTDIPLGSPVAGRTDQALDDHIGFFVNTLVLRTDTSGDPTFRELLQRVRSTALTGWAHQDLPFEQLVEALNPVRSAARNSLFQTMLTLDNAPEGQFTLGGHAARTEPVHVDAARFDLSVFLTERRGAHGERPGMDGAIEYSTDLFDRRTVEALAARFVALLDAVTADPDQSLAHLDVLTADERALLLGEVNATDRPLRRTSLAAAFEARVAEAPDTPALTFQDTTLTYAELNARANRLARHLADAYGVGAERRVAVLLDRSADLVVAILAVLKAGGVYVPLDKRYPAARMRLIAAETEAVVVLTQRDLPAAAYLPGVPALAVDACAETAADLPATDFAVPAAYADSVAYVMYTSGSTGAPKGIAVTQGDVVALAADHCWAEDGPDGARHTVLGHASTAFDASTFDLWVPLLNGGHLVMAPPGDLTPDDYRTLLTTHRITAVLLTTALFNLLAEECPGALAGVRQVWTGGEAASPSAVQKILDACPDTRVCNVYGPTEVTMAATYHALRAPRRIAGTVPIGRPMDNMRVYVLDSALRPVAPSVTGELYVGGTGPARGYLNRPALTAERFVPDPFGAPGARMYRTGDLVRWTADGHLDYIGRADSQVKMRGFRIELGEIETVLDSHPAVAQATVNLREITPGDARLVAHLVPVSREAFDATALRRHLRDRLPAYMVPSAVVALDTMPLTPNGKVDRKALPAPDPRSELGGRGPRSPKEEILCGLYADVLRVPRVGIDDSFFVLGGHSLMATRLISRIRTALGVELPIGALFEAPTVAALVQRLDSATAQARPPVRPAVRPEAVPLSYAQRRLWFLHRLEGPSPTYNIPLALRFSGKLDHDALRAALGDLVARHESLRTVFPRRARAAQQIILPPDSGRDLLTVVETDPDGLAPALHAAATHSFDITAEHPLRATLFATGPDEHVLLLLLHHIAGDGWSMAPLSRDLAAAYDARSAGEEPQWSPLPVQYADYTLWQQDFLGDPADPDSTYSRQLDFWRRELAGLPADIRLPLDHARPEVTTYQGDMFPIHLPADLHQGLHTLAGDTGTSLYMVVQAGLATLLTHLGAGTDIPLGSPVAGRTDQALDDLVGFFVNTLVLRTDTSGDPTFRDLLARVRDTDLAAWAHQDLPFEQLVEALNPARSTARHPLFQTLLTLDNAPERHFTLGGNHARLEPVDLHVAHFDLSIGLTEQRAPQGTPEGLDGFVEYNTDLFERATVEGMAASLITLLTAAVATPDAPLSDLLP</sequence>
<dbReference type="InterPro" id="IPR010071">
    <property type="entry name" value="AA_adenyl_dom"/>
</dbReference>
<dbReference type="Gene3D" id="3.30.559.30">
    <property type="entry name" value="Nonribosomal peptide synthetase, condensation domain"/>
    <property type="match status" value="3"/>
</dbReference>
<keyword evidence="4" id="KW-0597">Phosphoprotein</keyword>
<dbReference type="GO" id="GO:0008610">
    <property type="term" value="P:lipid biosynthetic process"/>
    <property type="evidence" value="ECO:0007669"/>
    <property type="project" value="UniProtKB-ARBA"/>
</dbReference>
<comment type="similarity">
    <text evidence="2">Belongs to the ATP-dependent AMP-binding enzyme family.</text>
</comment>
<organism evidence="8 9">
    <name type="scientific">Streptomyces paromomycinus</name>
    <name type="common">Streptomyces rimosus subsp. paromomycinus</name>
    <dbReference type="NCBI Taxonomy" id="92743"/>
    <lineage>
        <taxon>Bacteria</taxon>
        <taxon>Bacillati</taxon>
        <taxon>Actinomycetota</taxon>
        <taxon>Actinomycetes</taxon>
        <taxon>Kitasatosporales</taxon>
        <taxon>Streptomycetaceae</taxon>
        <taxon>Streptomyces</taxon>
    </lineage>
</organism>
<feature type="region of interest" description="Disordered" evidence="6">
    <location>
        <begin position="1942"/>
        <end position="1967"/>
    </location>
</feature>
<dbReference type="Pfam" id="PF13193">
    <property type="entry name" value="AMP-binding_C"/>
    <property type="match status" value="2"/>
</dbReference>
<dbReference type="SUPFAM" id="SSF56801">
    <property type="entry name" value="Acetyl-CoA synthetase-like"/>
    <property type="match status" value="3"/>
</dbReference>
<dbReference type="InterPro" id="IPR023213">
    <property type="entry name" value="CAT-like_dom_sf"/>
</dbReference>
<dbReference type="InterPro" id="IPR001242">
    <property type="entry name" value="Condensation_dom"/>
</dbReference>